<evidence type="ECO:0000313" key="2">
    <source>
        <dbReference type="Proteomes" id="UP000661607"/>
    </source>
</evidence>
<comment type="caution">
    <text evidence="1">The sequence shown here is derived from an EMBL/GenBank/DDBJ whole genome shotgun (WGS) entry which is preliminary data.</text>
</comment>
<keyword evidence="2" id="KW-1185">Reference proteome</keyword>
<dbReference type="EMBL" id="JADBEF010000001">
    <property type="protein sequence ID" value="MBE1562911.1"/>
    <property type="molecule type" value="Genomic_DNA"/>
</dbReference>
<proteinExistence type="predicted"/>
<accession>A0ABR9KLL3</accession>
<sequence>MLILGDRLSLIPKEDRMKKVVVHKPGTVKLTGAATPKHAA</sequence>
<dbReference type="RefSeq" id="WP_264083190.1">
    <property type="nucleotide sequence ID" value="NZ_BAAASY010000004.1"/>
</dbReference>
<evidence type="ECO:0000313" key="1">
    <source>
        <dbReference type="EMBL" id="MBE1562911.1"/>
    </source>
</evidence>
<gene>
    <name evidence="1" type="ORF">H4W81_005690</name>
</gene>
<protein>
    <submittedName>
        <fullName evidence="1">Uncharacterized protein</fullName>
    </submittedName>
</protein>
<reference evidence="1 2" key="1">
    <citation type="submission" date="2020-10" db="EMBL/GenBank/DDBJ databases">
        <title>Sequencing the genomes of 1000 actinobacteria strains.</title>
        <authorList>
            <person name="Klenk H.-P."/>
        </authorList>
    </citation>
    <scope>NUCLEOTIDE SEQUENCE [LARGE SCALE GENOMIC DNA]</scope>
    <source>
        <strain evidence="1 2">DSM 43748</strain>
    </source>
</reference>
<dbReference type="Proteomes" id="UP000661607">
    <property type="component" value="Unassembled WGS sequence"/>
</dbReference>
<organism evidence="1 2">
    <name type="scientific">Nonomuraea africana</name>
    <dbReference type="NCBI Taxonomy" id="46171"/>
    <lineage>
        <taxon>Bacteria</taxon>
        <taxon>Bacillati</taxon>
        <taxon>Actinomycetota</taxon>
        <taxon>Actinomycetes</taxon>
        <taxon>Streptosporangiales</taxon>
        <taxon>Streptosporangiaceae</taxon>
        <taxon>Nonomuraea</taxon>
    </lineage>
</organism>
<name>A0ABR9KLL3_9ACTN</name>